<dbReference type="SUPFAM" id="SSF55550">
    <property type="entry name" value="SH2 domain"/>
    <property type="match status" value="1"/>
</dbReference>
<dbReference type="PRINTS" id="PR00401">
    <property type="entry name" value="SH2DOMAIN"/>
</dbReference>
<dbReference type="PANTHER" id="PTHR14098">
    <property type="entry name" value="SH2 DOMAIN CONTAINING PROTEIN"/>
    <property type="match status" value="1"/>
</dbReference>
<evidence type="ECO:0000256" key="1">
    <source>
        <dbReference type="ARBA" id="ARBA00022999"/>
    </source>
</evidence>
<feature type="domain" description="SH2" evidence="4">
    <location>
        <begin position="317"/>
        <end position="425"/>
    </location>
</feature>
<dbReference type="SMART" id="SM00252">
    <property type="entry name" value="SH2"/>
    <property type="match status" value="1"/>
</dbReference>
<dbReference type="InterPro" id="IPR000980">
    <property type="entry name" value="SH2"/>
</dbReference>
<dbReference type="InterPro" id="IPR051751">
    <property type="entry name" value="Immunoreceptor_sig_adapters"/>
</dbReference>
<proteinExistence type="predicted"/>
<dbReference type="AlphaFoldDB" id="A0A8T2N2A6"/>
<dbReference type="Gene3D" id="3.30.505.10">
    <property type="entry name" value="SH2 domain"/>
    <property type="match status" value="1"/>
</dbReference>
<evidence type="ECO:0000256" key="3">
    <source>
        <dbReference type="SAM" id="MobiDB-lite"/>
    </source>
</evidence>
<feature type="region of interest" description="Disordered" evidence="3">
    <location>
        <begin position="72"/>
        <end position="140"/>
    </location>
</feature>
<feature type="region of interest" description="Disordered" evidence="3">
    <location>
        <begin position="186"/>
        <end position="295"/>
    </location>
</feature>
<dbReference type="PROSITE" id="PS50001">
    <property type="entry name" value="SH2"/>
    <property type="match status" value="1"/>
</dbReference>
<comment type="caution">
    <text evidence="5">The sequence shown here is derived from an EMBL/GenBank/DDBJ whole genome shotgun (WGS) entry which is preliminary data.</text>
</comment>
<dbReference type="GO" id="GO:0007169">
    <property type="term" value="P:cell surface receptor protein tyrosine kinase signaling pathway"/>
    <property type="evidence" value="ECO:0007669"/>
    <property type="project" value="TreeGrafter"/>
</dbReference>
<feature type="compositionally biased region" description="Pro residues" evidence="3">
    <location>
        <begin position="210"/>
        <end position="222"/>
    </location>
</feature>
<dbReference type="Proteomes" id="UP000824540">
    <property type="component" value="Unassembled WGS sequence"/>
</dbReference>
<gene>
    <name evidence="5" type="ORF">JZ751_009258</name>
</gene>
<dbReference type="OrthoDB" id="10044490at2759"/>
<name>A0A8T2N2A6_9TELE</name>
<keyword evidence="6" id="KW-1185">Reference proteome</keyword>
<dbReference type="InterPro" id="IPR036860">
    <property type="entry name" value="SH2_dom_sf"/>
</dbReference>
<dbReference type="EMBL" id="JAFBMS010000166">
    <property type="protein sequence ID" value="KAG9334026.1"/>
    <property type="molecule type" value="Genomic_DNA"/>
</dbReference>
<evidence type="ECO:0000313" key="6">
    <source>
        <dbReference type="Proteomes" id="UP000824540"/>
    </source>
</evidence>
<reference evidence="5" key="1">
    <citation type="thesis" date="2021" institute="BYU ScholarsArchive" country="Provo, UT, USA">
        <title>Applications of and Algorithms for Genome Assembly and Genomic Analyses with an Emphasis on Marine Teleosts.</title>
        <authorList>
            <person name="Pickett B.D."/>
        </authorList>
    </citation>
    <scope>NUCLEOTIDE SEQUENCE</scope>
    <source>
        <strain evidence="5">HI-2016</strain>
    </source>
</reference>
<sequence>MKVPPRQVEENVYLGKEIKGPRPHHIIKPPSAYTQLVPLQVPPIVYGKAGPSVASPSAEIPDVVTFLFCREDPCPRSKQAGPSPPAGQDAAPRQTSVKNNIEGTSRKLNKNRELTKTGREHFGPRKMGSPHDPEETYIDPNVKKRELSFRLQQGRVGGPVWSPTQEKANPGLQAQCGALPRALFAPVTLTPLVNREEKPGKKSGLRKSPPSRPVPAPAPAPPVEEDVYLDPNEGQGDSDDLYLEPNAGPMRMPPPPKTMTREAPPPRTAPPPEVKRPPFAMKPPPPTTHSKSQSPAHLSLCKWKVLLEDSRLQDKEWFAGNCDRKAAEAILSRVNKDGAFLVRRSLGQNARQPYTLVVLYRQKVYNIPIRYLEDTQGYALGKEGKKNEEVFGSLQDIVSHHKDKPILLIDSKSQAKHTTYLMHPSRP</sequence>
<keyword evidence="1 2" id="KW-0727">SH2 domain</keyword>
<organism evidence="5 6">
    <name type="scientific">Albula glossodonta</name>
    <name type="common">roundjaw bonefish</name>
    <dbReference type="NCBI Taxonomy" id="121402"/>
    <lineage>
        <taxon>Eukaryota</taxon>
        <taxon>Metazoa</taxon>
        <taxon>Chordata</taxon>
        <taxon>Craniata</taxon>
        <taxon>Vertebrata</taxon>
        <taxon>Euteleostomi</taxon>
        <taxon>Actinopterygii</taxon>
        <taxon>Neopterygii</taxon>
        <taxon>Teleostei</taxon>
        <taxon>Albuliformes</taxon>
        <taxon>Albulidae</taxon>
        <taxon>Albula</taxon>
    </lineage>
</organism>
<evidence type="ECO:0000313" key="5">
    <source>
        <dbReference type="EMBL" id="KAG9334026.1"/>
    </source>
</evidence>
<feature type="compositionally biased region" description="Polar residues" evidence="3">
    <location>
        <begin position="93"/>
        <end position="103"/>
    </location>
</feature>
<evidence type="ECO:0000256" key="2">
    <source>
        <dbReference type="PROSITE-ProRule" id="PRU00191"/>
    </source>
</evidence>
<feature type="compositionally biased region" description="Basic and acidic residues" evidence="3">
    <location>
        <begin position="110"/>
        <end position="134"/>
    </location>
</feature>
<dbReference type="Pfam" id="PF00017">
    <property type="entry name" value="SH2"/>
    <property type="match status" value="1"/>
</dbReference>
<dbReference type="GO" id="GO:0035556">
    <property type="term" value="P:intracellular signal transduction"/>
    <property type="evidence" value="ECO:0007669"/>
    <property type="project" value="TreeGrafter"/>
</dbReference>
<evidence type="ECO:0000259" key="4">
    <source>
        <dbReference type="PROSITE" id="PS50001"/>
    </source>
</evidence>
<accession>A0A8T2N2A6</accession>
<dbReference type="FunFam" id="3.30.505.10:FF:000016">
    <property type="entry name" value="B-cell linker protein isoform 2"/>
    <property type="match status" value="1"/>
</dbReference>
<dbReference type="PANTHER" id="PTHR14098:SF17">
    <property type="entry name" value="B-CELL LINKER PROTEIN"/>
    <property type="match status" value="1"/>
</dbReference>
<dbReference type="GO" id="GO:0005737">
    <property type="term" value="C:cytoplasm"/>
    <property type="evidence" value="ECO:0007669"/>
    <property type="project" value="UniProtKB-ARBA"/>
</dbReference>
<protein>
    <recommendedName>
        <fullName evidence="4">SH2 domain-containing protein</fullName>
    </recommendedName>
</protein>
<feature type="compositionally biased region" description="Pro residues" evidence="3">
    <location>
        <begin position="251"/>
        <end position="272"/>
    </location>
</feature>